<dbReference type="AlphaFoldDB" id="A0A0H3J1S3"/>
<gene>
    <name evidence="1" type="ordered locus">CCNA_03987</name>
</gene>
<dbReference type="HOGENOM" id="CLU_3372788_0_0_5"/>
<keyword evidence="2" id="KW-1185">Reference proteome</keyword>
<name>A0A0H3J1S3_CAUVN</name>
<accession>A0A0H3J1S3</accession>
<organism evidence="1 2">
    <name type="scientific">Caulobacter vibrioides (strain NA1000 / CB15N)</name>
    <name type="common">Caulobacter crescentus</name>
    <dbReference type="NCBI Taxonomy" id="565050"/>
    <lineage>
        <taxon>Bacteria</taxon>
        <taxon>Pseudomonadati</taxon>
        <taxon>Pseudomonadota</taxon>
        <taxon>Alphaproteobacteria</taxon>
        <taxon>Caulobacterales</taxon>
        <taxon>Caulobacteraceae</taxon>
        <taxon>Caulobacter</taxon>
    </lineage>
</organism>
<reference evidence="1 2" key="1">
    <citation type="journal article" date="2010" name="J. Bacteriol.">
        <title>The genetic basis of laboratory adaptation in Caulobacter crescentus.</title>
        <authorList>
            <person name="Marks M.E."/>
            <person name="Castro-Rojas C.M."/>
            <person name="Teiling C."/>
            <person name="Du L."/>
            <person name="Kapatral V."/>
            <person name="Walunas T.L."/>
            <person name="Crosson S."/>
        </authorList>
    </citation>
    <scope>NUCLEOTIDE SEQUENCE [LARGE SCALE GENOMIC DNA]</scope>
    <source>
        <strain evidence="2">NA1000 / CB15N</strain>
    </source>
</reference>
<dbReference type="EMBL" id="CP001340">
    <property type="protein sequence ID" value="AHI88590.1"/>
    <property type="molecule type" value="Genomic_DNA"/>
</dbReference>
<evidence type="ECO:0000313" key="1">
    <source>
        <dbReference type="EMBL" id="AHI88590.1"/>
    </source>
</evidence>
<dbReference type="RefSeq" id="WP_024265905.1">
    <property type="nucleotide sequence ID" value="NC_011916.1"/>
</dbReference>
<dbReference type="OrthoDB" id="7191790at2"/>
<proteinExistence type="predicted"/>
<sequence>MRYRSSNCRSVNYLPSCVGDDRARLASGSARKGI</sequence>
<dbReference type="Proteomes" id="UP000001364">
    <property type="component" value="Chromosome"/>
</dbReference>
<protein>
    <submittedName>
        <fullName evidence="1">Uncharacterized protein</fullName>
    </submittedName>
</protein>
<dbReference type="RefSeq" id="YP_009020559.1">
    <property type="nucleotide sequence ID" value="NC_011916.1"/>
</dbReference>
<dbReference type="GeneID" id="18668948"/>
<dbReference type="KEGG" id="ccs:CCNA_03987"/>
<evidence type="ECO:0000313" key="2">
    <source>
        <dbReference type="Proteomes" id="UP000001364"/>
    </source>
</evidence>